<feature type="transmembrane region" description="Helical" evidence="7">
    <location>
        <begin position="229"/>
        <end position="251"/>
    </location>
</feature>
<dbReference type="Gene3D" id="1.20.1250.20">
    <property type="entry name" value="MFS general substrate transporter like domains"/>
    <property type="match status" value="1"/>
</dbReference>
<dbReference type="InterPro" id="IPR020846">
    <property type="entry name" value="MFS_dom"/>
</dbReference>
<evidence type="ECO:0000256" key="6">
    <source>
        <dbReference type="ARBA" id="ARBA00023136"/>
    </source>
</evidence>
<proteinExistence type="predicted"/>
<dbReference type="RefSeq" id="WP_241793888.1">
    <property type="nucleotide sequence ID" value="NZ_JALBUU010000125.1"/>
</dbReference>
<feature type="transmembrane region" description="Helical" evidence="7">
    <location>
        <begin position="292"/>
        <end position="310"/>
    </location>
</feature>
<feature type="transmembrane region" description="Helical" evidence="7">
    <location>
        <begin position="50"/>
        <end position="69"/>
    </location>
</feature>
<feature type="transmembrane region" description="Helical" evidence="7">
    <location>
        <begin position="81"/>
        <end position="103"/>
    </location>
</feature>
<name>A0ABS9WAI9_9PROT</name>
<evidence type="ECO:0000256" key="1">
    <source>
        <dbReference type="ARBA" id="ARBA00004651"/>
    </source>
</evidence>
<evidence type="ECO:0000259" key="8">
    <source>
        <dbReference type="PROSITE" id="PS50850"/>
    </source>
</evidence>
<feature type="transmembrane region" description="Helical" evidence="7">
    <location>
        <begin position="166"/>
        <end position="194"/>
    </location>
</feature>
<keyword evidence="4 7" id="KW-0812">Transmembrane</keyword>
<keyword evidence="5 7" id="KW-1133">Transmembrane helix</keyword>
<organism evidence="9 10">
    <name type="scientific">Teichococcus vastitatis</name>
    <dbReference type="NCBI Taxonomy" id="2307076"/>
    <lineage>
        <taxon>Bacteria</taxon>
        <taxon>Pseudomonadati</taxon>
        <taxon>Pseudomonadota</taxon>
        <taxon>Alphaproteobacteria</taxon>
        <taxon>Acetobacterales</taxon>
        <taxon>Roseomonadaceae</taxon>
        <taxon>Roseomonas</taxon>
    </lineage>
</organism>
<dbReference type="Proteomes" id="UP001201985">
    <property type="component" value="Unassembled WGS sequence"/>
</dbReference>
<dbReference type="Pfam" id="PF05977">
    <property type="entry name" value="MFS_3"/>
    <property type="match status" value="1"/>
</dbReference>
<feature type="transmembrane region" description="Helical" evidence="7">
    <location>
        <begin position="316"/>
        <end position="338"/>
    </location>
</feature>
<keyword evidence="6 7" id="KW-0472">Membrane</keyword>
<evidence type="ECO:0000256" key="5">
    <source>
        <dbReference type="ARBA" id="ARBA00022989"/>
    </source>
</evidence>
<feature type="transmembrane region" description="Helical" evidence="7">
    <location>
        <begin position="142"/>
        <end position="160"/>
    </location>
</feature>
<evidence type="ECO:0000256" key="7">
    <source>
        <dbReference type="SAM" id="Phobius"/>
    </source>
</evidence>
<comment type="subcellular location">
    <subcellularLocation>
        <location evidence="1">Cell membrane</location>
        <topology evidence="1">Multi-pass membrane protein</topology>
    </subcellularLocation>
</comment>
<accession>A0ABS9WAI9</accession>
<evidence type="ECO:0000256" key="4">
    <source>
        <dbReference type="ARBA" id="ARBA00022692"/>
    </source>
</evidence>
<gene>
    <name evidence="9" type="ORF">MON41_22020</name>
</gene>
<feature type="transmembrane region" description="Helical" evidence="7">
    <location>
        <begin position="350"/>
        <end position="372"/>
    </location>
</feature>
<evidence type="ECO:0000313" key="9">
    <source>
        <dbReference type="EMBL" id="MCI0756321.1"/>
    </source>
</evidence>
<dbReference type="PROSITE" id="PS50850">
    <property type="entry name" value="MFS"/>
    <property type="match status" value="1"/>
</dbReference>
<sequence>MSSSPVAAFAPLRHPAFRALWIANLASNTGLWIQNTGAGWLMTSLDPSPVMVSLVQAAAMLPVFLFALPGGALADILDRRAILIAAQIWIAAAGLLLAVLAALGLLGAWGLLALTFAIGTGTAVIFPAWAAATPELVPQDDLVQAVALNGVGFNLARALGPALGGFVMAAAGPTAAFALNAVGFLALLWALVAWRRPVERRSQLPPERLPSAVRAGLRFATAVPAMRAAILRACALFFFASAVWALMPLVIREVLGLGPAAFGAMLGVAGFGAVAAGTVLPMIRDRLSQGRLVFFASLLAYAAMALLAVSRHWAPAALAVLIFGAAWLAAGSTLGAAAQMTAPAWVRARALGVYHLAFFGALAAGSLLWGWVGTRVGVPAALLICAGSGAIAAVAVRPWRLVNFAQDLAQRVKARRGEKAATLLPKAEDPASVLKELLHDDSGRVLEVVRYQVDPDDVDGFLAAMKHVREVRLRAGAAGWRLYRDLARPDCFTELWAVDSWTEYLRHTVRLDEVDRAALALVVEMHRGGQGPEASRHLNVEP</sequence>
<keyword evidence="2" id="KW-0813">Transport</keyword>
<keyword evidence="10" id="KW-1185">Reference proteome</keyword>
<feature type="transmembrane region" description="Helical" evidence="7">
    <location>
        <begin position="257"/>
        <end position="280"/>
    </location>
</feature>
<keyword evidence="3" id="KW-1003">Cell membrane</keyword>
<dbReference type="InterPro" id="IPR036259">
    <property type="entry name" value="MFS_trans_sf"/>
</dbReference>
<feature type="transmembrane region" description="Helical" evidence="7">
    <location>
        <begin position="378"/>
        <end position="396"/>
    </location>
</feature>
<feature type="domain" description="Major facilitator superfamily (MFS) profile" evidence="8">
    <location>
        <begin position="16"/>
        <end position="404"/>
    </location>
</feature>
<feature type="transmembrane region" description="Helical" evidence="7">
    <location>
        <begin position="109"/>
        <end position="130"/>
    </location>
</feature>
<dbReference type="InterPro" id="IPR010290">
    <property type="entry name" value="TM_effector"/>
</dbReference>
<evidence type="ECO:0000256" key="2">
    <source>
        <dbReference type="ARBA" id="ARBA00022448"/>
    </source>
</evidence>
<evidence type="ECO:0000313" key="10">
    <source>
        <dbReference type="Proteomes" id="UP001201985"/>
    </source>
</evidence>
<reference evidence="9 10" key="1">
    <citation type="submission" date="2022-03" db="EMBL/GenBank/DDBJ databases">
        <title>Complete genome analysis of Roseomonas KG 17.1 : a prolific producer of plant growth promoters.</title>
        <authorList>
            <person name="Saadouli I."/>
            <person name="Najjari A."/>
            <person name="Mosbah A."/>
            <person name="Ouzari H.I."/>
        </authorList>
    </citation>
    <scope>NUCLEOTIDE SEQUENCE [LARGE SCALE GENOMIC DNA]</scope>
    <source>
        <strain evidence="9 10">KG17-1</strain>
    </source>
</reference>
<protein>
    <submittedName>
        <fullName evidence="9">MFS transporter</fullName>
    </submittedName>
</protein>
<dbReference type="PANTHER" id="PTHR23513:SF11">
    <property type="entry name" value="STAPHYLOFERRIN A TRANSPORTER"/>
    <property type="match status" value="1"/>
</dbReference>
<dbReference type="PANTHER" id="PTHR23513">
    <property type="entry name" value="INTEGRAL MEMBRANE EFFLUX PROTEIN-RELATED"/>
    <property type="match status" value="1"/>
</dbReference>
<dbReference type="CDD" id="cd06173">
    <property type="entry name" value="MFS_MefA_like"/>
    <property type="match status" value="1"/>
</dbReference>
<comment type="caution">
    <text evidence="9">The sequence shown here is derived from an EMBL/GenBank/DDBJ whole genome shotgun (WGS) entry which is preliminary data.</text>
</comment>
<dbReference type="EMBL" id="JALBUU010000125">
    <property type="protein sequence ID" value="MCI0756321.1"/>
    <property type="molecule type" value="Genomic_DNA"/>
</dbReference>
<dbReference type="SUPFAM" id="SSF103473">
    <property type="entry name" value="MFS general substrate transporter"/>
    <property type="match status" value="1"/>
</dbReference>
<evidence type="ECO:0000256" key="3">
    <source>
        <dbReference type="ARBA" id="ARBA00022475"/>
    </source>
</evidence>